<dbReference type="Proteomes" id="UP000757103">
    <property type="component" value="Unassembled WGS sequence"/>
</dbReference>
<dbReference type="InterPro" id="IPR052701">
    <property type="entry name" value="GAG_Ulvan_Degrading_Sulfatases"/>
</dbReference>
<feature type="domain" description="Sulfatase N-terminal" evidence="5">
    <location>
        <begin position="36"/>
        <end position="408"/>
    </location>
</feature>
<organism evidence="6 7">
    <name type="scientific">Barnesiella viscericola</name>
    <dbReference type="NCBI Taxonomy" id="397865"/>
    <lineage>
        <taxon>Bacteria</taxon>
        <taxon>Pseudomonadati</taxon>
        <taxon>Bacteroidota</taxon>
        <taxon>Bacteroidia</taxon>
        <taxon>Bacteroidales</taxon>
        <taxon>Barnesiellaceae</taxon>
        <taxon>Barnesiella</taxon>
    </lineage>
</organism>
<comment type="similarity">
    <text evidence="1">Belongs to the sulfatase family.</text>
</comment>
<dbReference type="Gene3D" id="3.30.1120.10">
    <property type="match status" value="1"/>
</dbReference>
<dbReference type="EMBL" id="DYUD01000012">
    <property type="protein sequence ID" value="HJG88591.1"/>
    <property type="molecule type" value="Genomic_DNA"/>
</dbReference>
<dbReference type="PANTHER" id="PTHR43751">
    <property type="entry name" value="SULFATASE"/>
    <property type="match status" value="1"/>
</dbReference>
<comment type="PTM">
    <text evidence="3">The conversion to 3-oxoalanine (also known as C-formylglycine, FGly), of a serine or cysteine residue in prokaryotes and of a cysteine residue in eukaryotes, is critical for catalytic activity.</text>
</comment>
<dbReference type="RefSeq" id="WP_025277792.1">
    <property type="nucleotide sequence ID" value="NZ_CALUJX010000007.1"/>
</dbReference>
<feature type="modified residue" description="3-oxoalanine (Ser)" evidence="3">
    <location>
        <position position="84"/>
    </location>
</feature>
<keyword evidence="2" id="KW-0378">Hydrolase</keyword>
<dbReference type="PROSITE" id="PS00149">
    <property type="entry name" value="SULFATASE_2"/>
    <property type="match status" value="1"/>
</dbReference>
<evidence type="ECO:0000313" key="6">
    <source>
        <dbReference type="EMBL" id="HJG88591.1"/>
    </source>
</evidence>
<feature type="chain" id="PRO_5037839279" evidence="4">
    <location>
        <begin position="26"/>
        <end position="520"/>
    </location>
</feature>
<dbReference type="InterPro" id="IPR024607">
    <property type="entry name" value="Sulfatase_CS"/>
</dbReference>
<dbReference type="InterPro" id="IPR000917">
    <property type="entry name" value="Sulfatase_N"/>
</dbReference>
<dbReference type="CDD" id="cd16143">
    <property type="entry name" value="ARS_like"/>
    <property type="match status" value="1"/>
</dbReference>
<reference evidence="6" key="2">
    <citation type="submission" date="2021-09" db="EMBL/GenBank/DDBJ databases">
        <authorList>
            <person name="Gilroy R."/>
        </authorList>
    </citation>
    <scope>NUCLEOTIDE SEQUENCE</scope>
    <source>
        <strain evidence="6">CHK121-7720</strain>
    </source>
</reference>
<accession>A0A921MR39</accession>
<dbReference type="GeneID" id="90528427"/>
<evidence type="ECO:0000256" key="3">
    <source>
        <dbReference type="PIRSR" id="PIRSR600917-52"/>
    </source>
</evidence>
<proteinExistence type="inferred from homology"/>
<evidence type="ECO:0000313" key="7">
    <source>
        <dbReference type="Proteomes" id="UP000757103"/>
    </source>
</evidence>
<feature type="signal peptide" evidence="4">
    <location>
        <begin position="1"/>
        <end position="25"/>
    </location>
</feature>
<evidence type="ECO:0000256" key="2">
    <source>
        <dbReference type="ARBA" id="ARBA00022801"/>
    </source>
</evidence>
<evidence type="ECO:0000259" key="5">
    <source>
        <dbReference type="Pfam" id="PF00884"/>
    </source>
</evidence>
<sequence length="520" mass="56596">MKKEIKSIPFIVPLITLPLPISAQAAEREAPESATPNVIFIYADDIGYGDLSCNGAKTISTPHVEQLAAEGVRFTNAHSAAATSTPARYAMLTGEYAWRREGTGIADGDAGMIIRPDRYTMADMFRDAGYVTGAIGKWHLGLGDKKGTQDWNGLISPNLSDIGFDYSYIMAATGDRVPCVFVENGRVVNLDPNDSIFVSYQKNFPGEPTGKNNPELLTMLPSHGHNQSIVNGISRIGFMKGGKSALWKDDQIADELTGKAVDFIEQHKDRPFFLYFATQDAHVPRVPNARFAGKSGMGPRGDVLLQFDWSVGEVMATLKRLGLDRNTIVILSSDNGPVVDDGYRDQAVELLGNHKPGGPFRGGKYSSYEAGTRVPCILRWAGHVEPAVSDALVCQLDWFSSLASLLGVEIPAGAAPDSENYWNAWLGKDPLGRPALVEQNAQNNLSIITADWKYIEPGKGSPYNRNVGIETGNSPDPQLYDMHNDLGEKNNVANRHPAVVEELSRQLNAIKDGRVGLPLE</sequence>
<comment type="caution">
    <text evidence="6">The sequence shown here is derived from an EMBL/GenBank/DDBJ whole genome shotgun (WGS) entry which is preliminary data.</text>
</comment>
<dbReference type="Pfam" id="PF00884">
    <property type="entry name" value="Sulfatase"/>
    <property type="match status" value="1"/>
</dbReference>
<dbReference type="Gene3D" id="3.40.720.10">
    <property type="entry name" value="Alkaline Phosphatase, subunit A"/>
    <property type="match status" value="1"/>
</dbReference>
<keyword evidence="4" id="KW-0732">Signal</keyword>
<name>A0A921MR39_9BACT</name>
<evidence type="ECO:0000256" key="4">
    <source>
        <dbReference type="SAM" id="SignalP"/>
    </source>
</evidence>
<dbReference type="GO" id="GO:0016787">
    <property type="term" value="F:hydrolase activity"/>
    <property type="evidence" value="ECO:0007669"/>
    <property type="project" value="UniProtKB-KW"/>
</dbReference>
<dbReference type="InterPro" id="IPR017850">
    <property type="entry name" value="Alkaline_phosphatase_core_sf"/>
</dbReference>
<dbReference type="PROSITE" id="PS00523">
    <property type="entry name" value="SULFATASE_1"/>
    <property type="match status" value="1"/>
</dbReference>
<protein>
    <submittedName>
        <fullName evidence="6">Arylsulfatase</fullName>
    </submittedName>
</protein>
<dbReference type="PANTHER" id="PTHR43751:SF6">
    <property type="entry name" value="N-ACETYLGALACTOSAMINE-6-O-SULFATASE"/>
    <property type="match status" value="1"/>
</dbReference>
<dbReference type="SUPFAM" id="SSF53649">
    <property type="entry name" value="Alkaline phosphatase-like"/>
    <property type="match status" value="1"/>
</dbReference>
<gene>
    <name evidence="6" type="ORF">K8U91_03820</name>
</gene>
<reference evidence="6" key="1">
    <citation type="journal article" date="2021" name="PeerJ">
        <title>Extensive microbial diversity within the chicken gut microbiome revealed by metagenomics and culture.</title>
        <authorList>
            <person name="Gilroy R."/>
            <person name="Ravi A."/>
            <person name="Getino M."/>
            <person name="Pursley I."/>
            <person name="Horton D.L."/>
            <person name="Alikhan N.F."/>
            <person name="Baker D."/>
            <person name="Gharbi K."/>
            <person name="Hall N."/>
            <person name="Watson M."/>
            <person name="Adriaenssens E.M."/>
            <person name="Foster-Nyarko E."/>
            <person name="Jarju S."/>
            <person name="Secka A."/>
            <person name="Antonio M."/>
            <person name="Oren A."/>
            <person name="Chaudhuri R.R."/>
            <person name="La Ragione R."/>
            <person name="Hildebrand F."/>
            <person name="Pallen M.J."/>
        </authorList>
    </citation>
    <scope>NUCLEOTIDE SEQUENCE</scope>
    <source>
        <strain evidence="6">CHK121-7720</strain>
    </source>
</reference>
<evidence type="ECO:0000256" key="1">
    <source>
        <dbReference type="ARBA" id="ARBA00008779"/>
    </source>
</evidence>
<dbReference type="AlphaFoldDB" id="A0A921MR39"/>